<accession>A0AAV1RN41</accession>
<dbReference type="EMBL" id="CAWUPB010001108">
    <property type="protein sequence ID" value="CAK7337820.1"/>
    <property type="molecule type" value="Genomic_DNA"/>
</dbReference>
<sequence length="72" mass="7889">CVQVSIECPIVSKAPTSEQASGTDRPLEEAQGCPRLQARLFIVDPNRDCDESVGLWSSRVSKEELLPDSTNE</sequence>
<gene>
    <name evidence="1" type="ORF">DCAF_LOCUS12859</name>
</gene>
<protein>
    <submittedName>
        <fullName evidence="1">Uncharacterized protein</fullName>
    </submittedName>
</protein>
<proteinExistence type="predicted"/>
<name>A0AAV1RN41_9ROSI</name>
<organism evidence="1 2">
    <name type="scientific">Dovyalis caffra</name>
    <dbReference type="NCBI Taxonomy" id="77055"/>
    <lineage>
        <taxon>Eukaryota</taxon>
        <taxon>Viridiplantae</taxon>
        <taxon>Streptophyta</taxon>
        <taxon>Embryophyta</taxon>
        <taxon>Tracheophyta</taxon>
        <taxon>Spermatophyta</taxon>
        <taxon>Magnoliopsida</taxon>
        <taxon>eudicotyledons</taxon>
        <taxon>Gunneridae</taxon>
        <taxon>Pentapetalae</taxon>
        <taxon>rosids</taxon>
        <taxon>fabids</taxon>
        <taxon>Malpighiales</taxon>
        <taxon>Salicaceae</taxon>
        <taxon>Flacourtieae</taxon>
        <taxon>Dovyalis</taxon>
    </lineage>
</organism>
<feature type="non-terminal residue" evidence="1">
    <location>
        <position position="1"/>
    </location>
</feature>
<dbReference type="AlphaFoldDB" id="A0AAV1RN41"/>
<comment type="caution">
    <text evidence="1">The sequence shown here is derived from an EMBL/GenBank/DDBJ whole genome shotgun (WGS) entry which is preliminary data.</text>
</comment>
<reference evidence="1 2" key="1">
    <citation type="submission" date="2024-01" db="EMBL/GenBank/DDBJ databases">
        <authorList>
            <person name="Waweru B."/>
        </authorList>
    </citation>
    <scope>NUCLEOTIDE SEQUENCE [LARGE SCALE GENOMIC DNA]</scope>
</reference>
<evidence type="ECO:0000313" key="1">
    <source>
        <dbReference type="EMBL" id="CAK7337820.1"/>
    </source>
</evidence>
<keyword evidence="2" id="KW-1185">Reference proteome</keyword>
<evidence type="ECO:0000313" key="2">
    <source>
        <dbReference type="Proteomes" id="UP001314170"/>
    </source>
</evidence>
<dbReference type="Proteomes" id="UP001314170">
    <property type="component" value="Unassembled WGS sequence"/>
</dbReference>